<organism evidence="2 3">
    <name type="scientific">Tothia fuscella</name>
    <dbReference type="NCBI Taxonomy" id="1048955"/>
    <lineage>
        <taxon>Eukaryota</taxon>
        <taxon>Fungi</taxon>
        <taxon>Dikarya</taxon>
        <taxon>Ascomycota</taxon>
        <taxon>Pezizomycotina</taxon>
        <taxon>Dothideomycetes</taxon>
        <taxon>Pleosporomycetidae</taxon>
        <taxon>Venturiales</taxon>
        <taxon>Cylindrosympodiaceae</taxon>
        <taxon>Tothia</taxon>
    </lineage>
</organism>
<evidence type="ECO:0000313" key="3">
    <source>
        <dbReference type="Proteomes" id="UP000800235"/>
    </source>
</evidence>
<feature type="region of interest" description="Disordered" evidence="1">
    <location>
        <begin position="1"/>
        <end position="104"/>
    </location>
</feature>
<name>A0A9P4NIY8_9PEZI</name>
<feature type="compositionally biased region" description="Basic and acidic residues" evidence="1">
    <location>
        <begin position="27"/>
        <end position="36"/>
    </location>
</feature>
<protein>
    <submittedName>
        <fullName evidence="2">Uncharacterized protein</fullName>
    </submittedName>
</protein>
<evidence type="ECO:0000256" key="1">
    <source>
        <dbReference type="SAM" id="MobiDB-lite"/>
    </source>
</evidence>
<feature type="compositionally biased region" description="Polar residues" evidence="1">
    <location>
        <begin position="40"/>
        <end position="52"/>
    </location>
</feature>
<sequence>MSSPPKRDTSAVEDTEAPPAPTQGHGNGKEGTKEEPPPGSTSSQPSAEQILQSIEFRLRKSKEIRDEAQATLEEMTKAGHQYSDDPKGQQKKKGNETEDEVDRKRRAARMEKWQEKIKELSEQLEDYYAKIRDIEEEFK</sequence>
<reference evidence="2" key="1">
    <citation type="journal article" date="2020" name="Stud. Mycol.">
        <title>101 Dothideomycetes genomes: a test case for predicting lifestyles and emergence of pathogens.</title>
        <authorList>
            <person name="Haridas S."/>
            <person name="Albert R."/>
            <person name="Binder M."/>
            <person name="Bloem J."/>
            <person name="Labutti K."/>
            <person name="Salamov A."/>
            <person name="Andreopoulos B."/>
            <person name="Baker S."/>
            <person name="Barry K."/>
            <person name="Bills G."/>
            <person name="Bluhm B."/>
            <person name="Cannon C."/>
            <person name="Castanera R."/>
            <person name="Culley D."/>
            <person name="Daum C."/>
            <person name="Ezra D."/>
            <person name="Gonzalez J."/>
            <person name="Henrissat B."/>
            <person name="Kuo A."/>
            <person name="Liang C."/>
            <person name="Lipzen A."/>
            <person name="Lutzoni F."/>
            <person name="Magnuson J."/>
            <person name="Mondo S."/>
            <person name="Nolan M."/>
            <person name="Ohm R."/>
            <person name="Pangilinan J."/>
            <person name="Park H.-J."/>
            <person name="Ramirez L."/>
            <person name="Alfaro M."/>
            <person name="Sun H."/>
            <person name="Tritt A."/>
            <person name="Yoshinaga Y."/>
            <person name="Zwiers L.-H."/>
            <person name="Turgeon B."/>
            <person name="Goodwin S."/>
            <person name="Spatafora J."/>
            <person name="Crous P."/>
            <person name="Grigoriev I."/>
        </authorList>
    </citation>
    <scope>NUCLEOTIDE SEQUENCE</scope>
    <source>
        <strain evidence="2">CBS 130266</strain>
    </source>
</reference>
<dbReference type="AlphaFoldDB" id="A0A9P4NIY8"/>
<proteinExistence type="predicted"/>
<dbReference type="Proteomes" id="UP000800235">
    <property type="component" value="Unassembled WGS sequence"/>
</dbReference>
<keyword evidence="3" id="KW-1185">Reference proteome</keyword>
<dbReference type="EMBL" id="MU007082">
    <property type="protein sequence ID" value="KAF2423398.1"/>
    <property type="molecule type" value="Genomic_DNA"/>
</dbReference>
<feature type="compositionally biased region" description="Basic and acidic residues" evidence="1">
    <location>
        <begin position="1"/>
        <end position="10"/>
    </location>
</feature>
<comment type="caution">
    <text evidence="2">The sequence shown here is derived from an EMBL/GenBank/DDBJ whole genome shotgun (WGS) entry which is preliminary data.</text>
</comment>
<gene>
    <name evidence="2" type="ORF">EJ08DRAFT_664408</name>
</gene>
<feature type="compositionally biased region" description="Basic and acidic residues" evidence="1">
    <location>
        <begin position="56"/>
        <end position="96"/>
    </location>
</feature>
<evidence type="ECO:0000313" key="2">
    <source>
        <dbReference type="EMBL" id="KAF2423398.1"/>
    </source>
</evidence>
<accession>A0A9P4NIY8</accession>